<organism evidence="3 4">
    <name type="scientific">Phytohabitans rumicis</name>
    <dbReference type="NCBI Taxonomy" id="1076125"/>
    <lineage>
        <taxon>Bacteria</taxon>
        <taxon>Bacillati</taxon>
        <taxon>Actinomycetota</taxon>
        <taxon>Actinomycetes</taxon>
        <taxon>Micromonosporales</taxon>
        <taxon>Micromonosporaceae</taxon>
    </lineage>
</organism>
<proteinExistence type="predicted"/>
<feature type="region of interest" description="Disordered" evidence="1">
    <location>
        <begin position="304"/>
        <end position="344"/>
    </location>
</feature>
<evidence type="ECO:0000256" key="2">
    <source>
        <dbReference type="SAM" id="Phobius"/>
    </source>
</evidence>
<evidence type="ECO:0000313" key="4">
    <source>
        <dbReference type="Proteomes" id="UP000482960"/>
    </source>
</evidence>
<name>A0A6V8LIF1_9ACTN</name>
<evidence type="ECO:0000313" key="3">
    <source>
        <dbReference type="EMBL" id="GFJ94628.1"/>
    </source>
</evidence>
<feature type="compositionally biased region" description="Low complexity" evidence="1">
    <location>
        <begin position="329"/>
        <end position="344"/>
    </location>
</feature>
<protein>
    <submittedName>
        <fullName evidence="3">Uncharacterized protein</fullName>
    </submittedName>
</protein>
<keyword evidence="2" id="KW-0472">Membrane</keyword>
<sequence>MVSVQQRVAPAAVRWAPTILVALLGTLLVWVLFEAWVQVLLATPVQDARGNLVADAPEWPKTVKNALYLAVLAVTVVKVAMERRWREFRTPADIALVVLGAVLVLSGLLGDSPARLTAEAAYVYLRGAIVFYAWRAADPSGRQVRRVLAVVAGIVGLNALLAIVQTVVGQPAYEGLGWINMTWAGINRAHALLDHPNHLGHLLAMAMLGLLAWMVTRPLSSRTTWAAFTGLALALSATQSRESTIGFVAGVAVICVLRRGGGAPQPWPLPWCSASPAPNSPSARRTGPSCPAGSPGCSARCTCPAAPRATTPAWRPARTAPTTRRRSPSARSASCTPSRAASCG</sequence>
<accession>A0A6V8LIF1</accession>
<reference evidence="3 4" key="2">
    <citation type="submission" date="2020-03" db="EMBL/GenBank/DDBJ databases">
        <authorList>
            <person name="Ichikawa N."/>
            <person name="Kimura A."/>
            <person name="Kitahashi Y."/>
            <person name="Uohara A."/>
        </authorList>
    </citation>
    <scope>NUCLEOTIDE SEQUENCE [LARGE SCALE GENOMIC DNA]</scope>
    <source>
        <strain evidence="3 4">NBRC 108638</strain>
    </source>
</reference>
<dbReference type="EMBL" id="BLPG01000001">
    <property type="protein sequence ID" value="GFJ94628.1"/>
    <property type="molecule type" value="Genomic_DNA"/>
</dbReference>
<keyword evidence="2" id="KW-0812">Transmembrane</keyword>
<feature type="transmembrane region" description="Helical" evidence="2">
    <location>
        <begin position="198"/>
        <end position="215"/>
    </location>
</feature>
<reference evidence="3 4" key="1">
    <citation type="submission" date="2020-03" db="EMBL/GenBank/DDBJ databases">
        <title>Whole genome shotgun sequence of Phytohabitans rumicis NBRC 108638.</title>
        <authorList>
            <person name="Komaki H."/>
            <person name="Tamura T."/>
        </authorList>
    </citation>
    <scope>NUCLEOTIDE SEQUENCE [LARGE SCALE GENOMIC DNA]</scope>
    <source>
        <strain evidence="3 4">NBRC 108638</strain>
    </source>
</reference>
<keyword evidence="4" id="KW-1185">Reference proteome</keyword>
<evidence type="ECO:0000256" key="1">
    <source>
        <dbReference type="SAM" id="MobiDB-lite"/>
    </source>
</evidence>
<keyword evidence="2" id="KW-1133">Transmembrane helix</keyword>
<feature type="transmembrane region" description="Helical" evidence="2">
    <location>
        <begin position="116"/>
        <end position="135"/>
    </location>
</feature>
<gene>
    <name evidence="3" type="ORF">Prum_082700</name>
</gene>
<feature type="compositionally biased region" description="Low complexity" evidence="1">
    <location>
        <begin position="304"/>
        <end position="322"/>
    </location>
</feature>
<feature type="transmembrane region" description="Helical" evidence="2">
    <location>
        <begin position="65"/>
        <end position="81"/>
    </location>
</feature>
<comment type="caution">
    <text evidence="3">The sequence shown here is derived from an EMBL/GenBank/DDBJ whole genome shotgun (WGS) entry which is preliminary data.</text>
</comment>
<dbReference type="AlphaFoldDB" id="A0A6V8LIF1"/>
<dbReference type="Proteomes" id="UP000482960">
    <property type="component" value="Unassembled WGS sequence"/>
</dbReference>
<feature type="transmembrane region" description="Helical" evidence="2">
    <location>
        <begin position="147"/>
        <end position="168"/>
    </location>
</feature>
<feature type="transmembrane region" description="Helical" evidence="2">
    <location>
        <begin position="12"/>
        <end position="33"/>
    </location>
</feature>
<dbReference type="RefSeq" id="WP_246278391.1">
    <property type="nucleotide sequence ID" value="NZ_BLPG01000001.1"/>
</dbReference>
<feature type="transmembrane region" description="Helical" evidence="2">
    <location>
        <begin position="93"/>
        <end position="110"/>
    </location>
</feature>